<comment type="caution">
    <text evidence="2">The sequence shown here is derived from an EMBL/GenBank/DDBJ whole genome shotgun (WGS) entry which is preliminary data.</text>
</comment>
<reference evidence="2 3" key="1">
    <citation type="journal article" date="2016" name="Nat. Commun.">
        <title>Thousands of microbial genomes shed light on interconnected biogeochemical processes in an aquifer system.</title>
        <authorList>
            <person name="Anantharaman K."/>
            <person name="Brown C.T."/>
            <person name="Hug L.A."/>
            <person name="Sharon I."/>
            <person name="Castelle C.J."/>
            <person name="Probst A.J."/>
            <person name="Thomas B.C."/>
            <person name="Singh A."/>
            <person name="Wilkins M.J."/>
            <person name="Karaoz U."/>
            <person name="Brodie E.L."/>
            <person name="Williams K.H."/>
            <person name="Hubbard S.S."/>
            <person name="Banfield J.F."/>
        </authorList>
    </citation>
    <scope>NUCLEOTIDE SEQUENCE [LARGE SCALE GENOMIC DNA]</scope>
</reference>
<feature type="region of interest" description="Disordered" evidence="1">
    <location>
        <begin position="51"/>
        <end position="71"/>
    </location>
</feature>
<name>A0A1F7RGY1_9BACT</name>
<evidence type="ECO:0000256" key="1">
    <source>
        <dbReference type="SAM" id="MobiDB-lite"/>
    </source>
</evidence>
<gene>
    <name evidence="2" type="ORF">A2042_09950</name>
</gene>
<proteinExistence type="predicted"/>
<accession>A0A1F7RGY1</accession>
<evidence type="ECO:0000313" key="2">
    <source>
        <dbReference type="EMBL" id="OGL40184.1"/>
    </source>
</evidence>
<evidence type="ECO:0000313" key="3">
    <source>
        <dbReference type="Proteomes" id="UP000178526"/>
    </source>
</evidence>
<protein>
    <submittedName>
        <fullName evidence="2">Uncharacterized protein</fullName>
    </submittedName>
</protein>
<dbReference type="AlphaFoldDB" id="A0A1F7RGY1"/>
<dbReference type="EMBL" id="MGDB01000106">
    <property type="protein sequence ID" value="OGL40184.1"/>
    <property type="molecule type" value="Genomic_DNA"/>
</dbReference>
<organism evidence="2 3">
    <name type="scientific">Candidatus Schekmanbacteria bacterium GWA2_38_11</name>
    <dbReference type="NCBI Taxonomy" id="1817876"/>
    <lineage>
        <taxon>Bacteria</taxon>
        <taxon>Candidatus Schekmaniibacteriota</taxon>
    </lineage>
</organism>
<sequence>MKCPYYSDEPIKVCKAFLGGIKMPSKREIKDNCLSEMYHECPFYKKKEKEIWEPENSKRSKTPISDKDKRE</sequence>
<dbReference type="Proteomes" id="UP000178526">
    <property type="component" value="Unassembled WGS sequence"/>
</dbReference>